<keyword evidence="4" id="KW-1185">Reference proteome</keyword>
<dbReference type="SUPFAM" id="SSF55961">
    <property type="entry name" value="Bet v1-like"/>
    <property type="match status" value="1"/>
</dbReference>
<dbReference type="Pfam" id="PF08327">
    <property type="entry name" value="AHSA1"/>
    <property type="match status" value="1"/>
</dbReference>
<comment type="caution">
    <text evidence="3">The sequence shown here is derived from an EMBL/GenBank/DDBJ whole genome shotgun (WGS) entry which is preliminary data.</text>
</comment>
<reference evidence="4" key="1">
    <citation type="journal article" date="2019" name="Int. J. Syst. Evol. Microbiol.">
        <title>The Global Catalogue of Microorganisms (GCM) 10K type strain sequencing project: providing services to taxonomists for standard genome sequencing and annotation.</title>
        <authorList>
            <consortium name="The Broad Institute Genomics Platform"/>
            <consortium name="The Broad Institute Genome Sequencing Center for Infectious Disease"/>
            <person name="Wu L."/>
            <person name="Ma J."/>
        </authorList>
    </citation>
    <scope>NUCLEOTIDE SEQUENCE [LARGE SCALE GENOMIC DNA]</scope>
    <source>
        <strain evidence="4">NBRC 15640</strain>
    </source>
</reference>
<gene>
    <name evidence="3" type="ORF">GCM10007932_57400</name>
</gene>
<evidence type="ECO:0000313" key="4">
    <source>
        <dbReference type="Proteomes" id="UP001156690"/>
    </source>
</evidence>
<comment type="similarity">
    <text evidence="1">Belongs to the AHA1 family.</text>
</comment>
<dbReference type="InterPro" id="IPR023393">
    <property type="entry name" value="START-like_dom_sf"/>
</dbReference>
<dbReference type="Gene3D" id="3.30.530.20">
    <property type="match status" value="1"/>
</dbReference>
<evidence type="ECO:0000313" key="3">
    <source>
        <dbReference type="EMBL" id="GLQ76377.1"/>
    </source>
</evidence>
<dbReference type="EMBL" id="BSNX01000075">
    <property type="protein sequence ID" value="GLQ76377.1"/>
    <property type="molecule type" value="Genomic_DNA"/>
</dbReference>
<dbReference type="InterPro" id="IPR013538">
    <property type="entry name" value="ASHA1/2-like_C"/>
</dbReference>
<dbReference type="AlphaFoldDB" id="A0AAV5P1J4"/>
<evidence type="ECO:0000259" key="2">
    <source>
        <dbReference type="Pfam" id="PF08327"/>
    </source>
</evidence>
<evidence type="ECO:0000256" key="1">
    <source>
        <dbReference type="ARBA" id="ARBA00006817"/>
    </source>
</evidence>
<protein>
    <submittedName>
        <fullName evidence="3">Activator of HSP90 ATPase</fullName>
    </submittedName>
</protein>
<organism evidence="3 4">
    <name type="scientific">Vibrio penaeicida</name>
    <dbReference type="NCBI Taxonomy" id="104609"/>
    <lineage>
        <taxon>Bacteria</taxon>
        <taxon>Pseudomonadati</taxon>
        <taxon>Pseudomonadota</taxon>
        <taxon>Gammaproteobacteria</taxon>
        <taxon>Vibrionales</taxon>
        <taxon>Vibrionaceae</taxon>
        <taxon>Vibrio</taxon>
    </lineage>
</organism>
<dbReference type="RefSeq" id="WP_126608124.1">
    <property type="nucleotide sequence ID" value="NZ_AP025145.1"/>
</dbReference>
<feature type="domain" description="Activator of Hsp90 ATPase homologue 1/2-like C-terminal" evidence="2">
    <location>
        <begin position="21"/>
        <end position="152"/>
    </location>
</feature>
<name>A0AAV5P1J4_9VIBR</name>
<dbReference type="CDD" id="cd07814">
    <property type="entry name" value="SRPBCC_CalC_Aha1-like"/>
    <property type="match status" value="1"/>
</dbReference>
<dbReference type="Proteomes" id="UP001156690">
    <property type="component" value="Unassembled WGS sequence"/>
</dbReference>
<sequence>MSAQRGYAALKLQREFRTDGKTLFEAWTQSAMLSRWFGPKEHDVVTASINAVEGGQYKIVLRSPEGGEISHFGEYVVVDPHVHLVFTWVLANQDCGGCADQDTSTLVTLRFEQLDSKLTRLTLLHEKLPDQKAYEGHKFGWSSSLDSLEDILQISSQ</sequence>
<proteinExistence type="inferred from homology"/>
<accession>A0AAV5P1J4</accession>